<evidence type="ECO:0000256" key="3">
    <source>
        <dbReference type="ARBA" id="ARBA00023125"/>
    </source>
</evidence>
<dbReference type="PANTHER" id="PTHR30349">
    <property type="entry name" value="PHAGE INTEGRASE-RELATED"/>
    <property type="match status" value="1"/>
</dbReference>
<accession>A0A1I7NF20</accession>
<dbReference type="EMBL" id="FPCK01000001">
    <property type="protein sequence ID" value="SFV33277.1"/>
    <property type="molecule type" value="Genomic_DNA"/>
</dbReference>
<dbReference type="InterPro" id="IPR050090">
    <property type="entry name" value="Tyrosine_recombinase_XerCD"/>
</dbReference>
<dbReference type="InterPro" id="IPR002104">
    <property type="entry name" value="Integrase_catalytic"/>
</dbReference>
<reference evidence="6 7" key="1">
    <citation type="submission" date="2016-10" db="EMBL/GenBank/DDBJ databases">
        <authorList>
            <person name="de Groot N.N."/>
        </authorList>
    </citation>
    <scope>NUCLEOTIDE SEQUENCE [LARGE SCALE GENOMIC DNA]</scope>
    <source>
        <strain evidence="6 7">IPL20</strain>
    </source>
</reference>
<evidence type="ECO:0000313" key="7">
    <source>
        <dbReference type="Proteomes" id="UP000199074"/>
    </source>
</evidence>
<dbReference type="PROSITE" id="PS51898">
    <property type="entry name" value="TYR_RECOMBINASE"/>
    <property type="match status" value="1"/>
</dbReference>
<name>A0A1I7NF20_9HYPH</name>
<dbReference type="GO" id="GO:0015074">
    <property type="term" value="P:DNA integration"/>
    <property type="evidence" value="ECO:0007669"/>
    <property type="project" value="UniProtKB-KW"/>
</dbReference>
<proteinExistence type="inferred from homology"/>
<protein>
    <submittedName>
        <fullName evidence="6">Phage integrase family protein</fullName>
    </submittedName>
</protein>
<evidence type="ECO:0000256" key="4">
    <source>
        <dbReference type="ARBA" id="ARBA00023172"/>
    </source>
</evidence>
<dbReference type="GO" id="GO:0003677">
    <property type="term" value="F:DNA binding"/>
    <property type="evidence" value="ECO:0007669"/>
    <property type="project" value="UniProtKB-KW"/>
</dbReference>
<dbReference type="InterPro" id="IPR010998">
    <property type="entry name" value="Integrase_recombinase_N"/>
</dbReference>
<dbReference type="InterPro" id="IPR013762">
    <property type="entry name" value="Integrase-like_cat_sf"/>
</dbReference>
<keyword evidence="2" id="KW-0229">DNA integration</keyword>
<keyword evidence="3" id="KW-0238">DNA-binding</keyword>
<dbReference type="GO" id="GO:0006310">
    <property type="term" value="P:DNA recombination"/>
    <property type="evidence" value="ECO:0007669"/>
    <property type="project" value="UniProtKB-KW"/>
</dbReference>
<dbReference type="Proteomes" id="UP000199074">
    <property type="component" value="Unassembled WGS sequence"/>
</dbReference>
<dbReference type="AlphaFoldDB" id="A0A1I7NF20"/>
<keyword evidence="4" id="KW-0233">DNA recombination</keyword>
<gene>
    <name evidence="6" type="ORF">SAMN05216456_1943</name>
</gene>
<dbReference type="PANTHER" id="PTHR30349:SF64">
    <property type="entry name" value="PROPHAGE INTEGRASE INTD-RELATED"/>
    <property type="match status" value="1"/>
</dbReference>
<keyword evidence="7" id="KW-1185">Reference proteome</keyword>
<sequence length="375" mass="41511">MGPSVKLEFNIKGLVYDPDHRGNDRYYFRRKGQKKIRIHSAPNTEAFREEVRCAELGIPFSGDAPKPAIKPSIKAKPGSLKWLALEFLRRNRDSWSEAYGNTIEGVLTEICDSATLSANGTRNGDLTYAGMQLKHVAQLRDEKSALPNAANRRVKTISAMYNWAIGAGIATNNPADKCPKLKVKSEGFHTWTIDEIRKYQERHAPGTKADLALRIFLFTGFRKGDAAIFNRRHVYEAEGERRIRLTPNKTKGSSGVTVDIPLLGPLADAIDNLPKTQLTILQTEHDRPYTANGLGNAMRDWCDQAGLRHCSAHGLRKAGAVIAAESGATSQQLQAIFGWTTSAQADHYTRAASRKKLATDGAKLITLTEMKVRRS</sequence>
<organism evidence="6 7">
    <name type="scientific">Devosia crocina</name>
    <dbReference type="NCBI Taxonomy" id="429728"/>
    <lineage>
        <taxon>Bacteria</taxon>
        <taxon>Pseudomonadati</taxon>
        <taxon>Pseudomonadota</taxon>
        <taxon>Alphaproteobacteria</taxon>
        <taxon>Hyphomicrobiales</taxon>
        <taxon>Devosiaceae</taxon>
        <taxon>Devosia</taxon>
    </lineage>
</organism>
<dbReference type="Pfam" id="PF00589">
    <property type="entry name" value="Phage_integrase"/>
    <property type="match status" value="1"/>
</dbReference>
<evidence type="ECO:0000259" key="5">
    <source>
        <dbReference type="PROSITE" id="PS51898"/>
    </source>
</evidence>
<comment type="similarity">
    <text evidence="1">Belongs to the 'phage' integrase family.</text>
</comment>
<evidence type="ECO:0000256" key="1">
    <source>
        <dbReference type="ARBA" id="ARBA00008857"/>
    </source>
</evidence>
<dbReference type="Gene3D" id="1.10.150.130">
    <property type="match status" value="1"/>
</dbReference>
<feature type="domain" description="Tyr recombinase" evidence="5">
    <location>
        <begin position="186"/>
        <end position="362"/>
    </location>
</feature>
<evidence type="ECO:0000256" key="2">
    <source>
        <dbReference type="ARBA" id="ARBA00022908"/>
    </source>
</evidence>
<dbReference type="SUPFAM" id="SSF56349">
    <property type="entry name" value="DNA breaking-rejoining enzymes"/>
    <property type="match status" value="1"/>
</dbReference>
<dbReference type="Gene3D" id="1.10.443.10">
    <property type="entry name" value="Intergrase catalytic core"/>
    <property type="match status" value="1"/>
</dbReference>
<dbReference type="STRING" id="429728.SAMN05216456_1943"/>
<dbReference type="InterPro" id="IPR011010">
    <property type="entry name" value="DNA_brk_join_enz"/>
</dbReference>
<evidence type="ECO:0000313" key="6">
    <source>
        <dbReference type="EMBL" id="SFV33277.1"/>
    </source>
</evidence>